<feature type="domain" description="TRAM" evidence="1">
    <location>
        <begin position="7"/>
        <end position="45"/>
    </location>
</feature>
<sequence length="45" mass="4832">MQNEPTSSLVGEEYEVEVGPVAHGGHCIARTDGNQVLFVRHTLPG</sequence>
<gene>
    <name evidence="2" type="ORF">G3M58_94405</name>
</gene>
<dbReference type="EMBL" id="JAAGMN010010170">
    <property type="protein sequence ID" value="NEE23235.1"/>
    <property type="molecule type" value="Genomic_DNA"/>
</dbReference>
<dbReference type="AlphaFoldDB" id="A0A6G3XZH8"/>
<accession>A0A6G3XZH8</accession>
<feature type="non-terminal residue" evidence="2">
    <location>
        <position position="45"/>
    </location>
</feature>
<dbReference type="InterPro" id="IPR012340">
    <property type="entry name" value="NA-bd_OB-fold"/>
</dbReference>
<proteinExistence type="predicted"/>
<organism evidence="2">
    <name type="scientific">Streptomyces sp. SID7499</name>
    <dbReference type="NCBI Taxonomy" id="2706086"/>
    <lineage>
        <taxon>Bacteria</taxon>
        <taxon>Bacillati</taxon>
        <taxon>Actinomycetota</taxon>
        <taxon>Actinomycetes</taxon>
        <taxon>Kitasatosporales</taxon>
        <taxon>Streptomycetaceae</taxon>
        <taxon>Streptomyces</taxon>
    </lineage>
</organism>
<dbReference type="InterPro" id="IPR002792">
    <property type="entry name" value="TRAM_dom"/>
</dbReference>
<dbReference type="PROSITE" id="PS50926">
    <property type="entry name" value="TRAM"/>
    <property type="match status" value="1"/>
</dbReference>
<dbReference type="Gene3D" id="2.40.50.140">
    <property type="entry name" value="Nucleic acid-binding proteins"/>
    <property type="match status" value="1"/>
</dbReference>
<evidence type="ECO:0000313" key="2">
    <source>
        <dbReference type="EMBL" id="NEE23235.1"/>
    </source>
</evidence>
<evidence type="ECO:0000259" key="1">
    <source>
        <dbReference type="PROSITE" id="PS50926"/>
    </source>
</evidence>
<name>A0A6G3XZH8_9ACTN</name>
<comment type="caution">
    <text evidence="2">The sequence shown here is derived from an EMBL/GenBank/DDBJ whole genome shotgun (WGS) entry which is preliminary data.</text>
</comment>
<dbReference type="SUPFAM" id="SSF50249">
    <property type="entry name" value="Nucleic acid-binding proteins"/>
    <property type="match status" value="1"/>
</dbReference>
<dbReference type="Pfam" id="PF01938">
    <property type="entry name" value="TRAM"/>
    <property type="match status" value="1"/>
</dbReference>
<reference evidence="2" key="1">
    <citation type="submission" date="2020-01" db="EMBL/GenBank/DDBJ databases">
        <title>Insect and environment-associated Actinomycetes.</title>
        <authorList>
            <person name="Currrie C."/>
            <person name="Chevrette M."/>
            <person name="Carlson C."/>
            <person name="Stubbendieck R."/>
            <person name="Wendt-Pienkowski E."/>
        </authorList>
    </citation>
    <scope>NUCLEOTIDE SEQUENCE</scope>
    <source>
        <strain evidence="2">SID7499</strain>
    </source>
</reference>
<protein>
    <submittedName>
        <fullName evidence="2">TRAM domain-containing protein</fullName>
    </submittedName>
</protein>